<evidence type="ECO:0000256" key="1">
    <source>
        <dbReference type="SAM" id="MobiDB-lite"/>
    </source>
</evidence>
<dbReference type="AlphaFoldDB" id="A0A5N8XEJ2"/>
<evidence type="ECO:0000313" key="3">
    <source>
        <dbReference type="Proteomes" id="UP000400924"/>
    </source>
</evidence>
<reference evidence="2 3" key="1">
    <citation type="submission" date="2019-07" db="EMBL/GenBank/DDBJ databases">
        <title>New species of Amycolatopsis and Streptomyces.</title>
        <authorList>
            <person name="Duangmal K."/>
            <person name="Teo W.F.A."/>
            <person name="Lipun K."/>
        </authorList>
    </citation>
    <scope>NUCLEOTIDE SEQUENCE [LARGE SCALE GENOMIC DNA]</scope>
    <source>
        <strain evidence="2 3">NBRC 106415</strain>
    </source>
</reference>
<dbReference type="RefSeq" id="WP_152771211.1">
    <property type="nucleotide sequence ID" value="NZ_VJZC01000050.1"/>
</dbReference>
<sequence>MDTRHMERPGGDLFAGPPGDLCQMPSHEEIGSLIAVTVAANLALVNRRLVDHRRAHRGAAPAGRRSH</sequence>
<gene>
    <name evidence="2" type="ORF">FNH08_10700</name>
</gene>
<feature type="region of interest" description="Disordered" evidence="1">
    <location>
        <begin position="1"/>
        <end position="20"/>
    </location>
</feature>
<organism evidence="2 3">
    <name type="scientific">Streptomyces spongiae</name>
    <dbReference type="NCBI Taxonomy" id="565072"/>
    <lineage>
        <taxon>Bacteria</taxon>
        <taxon>Bacillati</taxon>
        <taxon>Actinomycetota</taxon>
        <taxon>Actinomycetes</taxon>
        <taxon>Kitasatosporales</taxon>
        <taxon>Streptomycetaceae</taxon>
        <taxon>Streptomyces</taxon>
    </lineage>
</organism>
<keyword evidence="3" id="KW-1185">Reference proteome</keyword>
<proteinExistence type="predicted"/>
<name>A0A5N8XEJ2_9ACTN</name>
<comment type="caution">
    <text evidence="2">The sequence shown here is derived from an EMBL/GenBank/DDBJ whole genome shotgun (WGS) entry which is preliminary data.</text>
</comment>
<dbReference type="Proteomes" id="UP000400924">
    <property type="component" value="Unassembled WGS sequence"/>
</dbReference>
<evidence type="ECO:0000313" key="2">
    <source>
        <dbReference type="EMBL" id="MPY57614.1"/>
    </source>
</evidence>
<dbReference type="EMBL" id="VJZC01000050">
    <property type="protein sequence ID" value="MPY57614.1"/>
    <property type="molecule type" value="Genomic_DNA"/>
</dbReference>
<feature type="compositionally biased region" description="Basic and acidic residues" evidence="1">
    <location>
        <begin position="1"/>
        <end position="10"/>
    </location>
</feature>
<accession>A0A5N8XEJ2</accession>
<protein>
    <submittedName>
        <fullName evidence="2">Uncharacterized protein</fullName>
    </submittedName>
</protein>